<evidence type="ECO:0000256" key="3">
    <source>
        <dbReference type="ARBA" id="ARBA00023163"/>
    </source>
</evidence>
<protein>
    <submittedName>
        <fullName evidence="6">Uncharacterized protein</fullName>
    </submittedName>
</protein>
<dbReference type="InterPro" id="IPR000595">
    <property type="entry name" value="cNMP-bd_dom"/>
</dbReference>
<keyword evidence="3" id="KW-0804">Transcription</keyword>
<sequence>MIVNHATEVRYPAHQTIHGERDDCLGVFVVTKGKLRVYMLSEEGREVTLYYLENNDVCILSASCILSSISFDVFVDSETETTGILIDTEAFSQVIEKNVYLENYVYKLTAERFSDVMWAMQQVLFTSMDKRLAIYLYDEMNHAKTSCIEVTHEALAKYIGSAREVVSRMLKYFEKEGIVELYRGGILIKDKEKLKSLVR</sequence>
<evidence type="ECO:0000313" key="6">
    <source>
        <dbReference type="EMBL" id="MPM85172.1"/>
    </source>
</evidence>
<dbReference type="InterPro" id="IPR018490">
    <property type="entry name" value="cNMP-bd_dom_sf"/>
</dbReference>
<dbReference type="Pfam" id="PF13545">
    <property type="entry name" value="HTH_Crp_2"/>
    <property type="match status" value="1"/>
</dbReference>
<keyword evidence="1" id="KW-0805">Transcription regulation</keyword>
<keyword evidence="2" id="KW-0238">DNA-binding</keyword>
<evidence type="ECO:0000256" key="1">
    <source>
        <dbReference type="ARBA" id="ARBA00023015"/>
    </source>
</evidence>
<dbReference type="PANTHER" id="PTHR24567">
    <property type="entry name" value="CRP FAMILY TRANSCRIPTIONAL REGULATORY PROTEIN"/>
    <property type="match status" value="1"/>
</dbReference>
<evidence type="ECO:0000256" key="2">
    <source>
        <dbReference type="ARBA" id="ARBA00023125"/>
    </source>
</evidence>
<dbReference type="PRINTS" id="PR00034">
    <property type="entry name" value="HTHCRP"/>
</dbReference>
<comment type="caution">
    <text evidence="6">The sequence shown here is derived from an EMBL/GenBank/DDBJ whole genome shotgun (WGS) entry which is preliminary data.</text>
</comment>
<evidence type="ECO:0000259" key="5">
    <source>
        <dbReference type="PROSITE" id="PS51063"/>
    </source>
</evidence>
<dbReference type="PROSITE" id="PS51063">
    <property type="entry name" value="HTH_CRP_2"/>
    <property type="match status" value="1"/>
</dbReference>
<proteinExistence type="predicted"/>
<dbReference type="InterPro" id="IPR014710">
    <property type="entry name" value="RmlC-like_jellyroll"/>
</dbReference>
<evidence type="ECO:0000259" key="4">
    <source>
        <dbReference type="PROSITE" id="PS50042"/>
    </source>
</evidence>
<dbReference type="PANTHER" id="PTHR24567:SF74">
    <property type="entry name" value="HTH-TYPE TRANSCRIPTIONAL REGULATOR ARCR"/>
    <property type="match status" value="1"/>
</dbReference>
<reference evidence="6" key="1">
    <citation type="submission" date="2019-08" db="EMBL/GenBank/DDBJ databases">
        <authorList>
            <person name="Kucharzyk K."/>
            <person name="Murdoch R.W."/>
            <person name="Higgins S."/>
            <person name="Loffler F."/>
        </authorList>
    </citation>
    <scope>NUCLEOTIDE SEQUENCE</scope>
</reference>
<gene>
    <name evidence="6" type="ORF">SDC9_132250</name>
</gene>
<dbReference type="Gene3D" id="2.60.120.10">
    <property type="entry name" value="Jelly Rolls"/>
    <property type="match status" value="1"/>
</dbReference>
<dbReference type="SUPFAM" id="SSF46785">
    <property type="entry name" value="Winged helix' DNA-binding domain"/>
    <property type="match status" value="1"/>
</dbReference>
<dbReference type="InterPro" id="IPR036388">
    <property type="entry name" value="WH-like_DNA-bd_sf"/>
</dbReference>
<dbReference type="SMART" id="SM00419">
    <property type="entry name" value="HTH_CRP"/>
    <property type="match status" value="1"/>
</dbReference>
<feature type="domain" description="Cyclic nucleotide-binding" evidence="4">
    <location>
        <begin position="1"/>
        <end position="112"/>
    </location>
</feature>
<accession>A0A645D978</accession>
<organism evidence="6">
    <name type="scientific">bioreactor metagenome</name>
    <dbReference type="NCBI Taxonomy" id="1076179"/>
    <lineage>
        <taxon>unclassified sequences</taxon>
        <taxon>metagenomes</taxon>
        <taxon>ecological metagenomes</taxon>
    </lineage>
</organism>
<dbReference type="SUPFAM" id="SSF51206">
    <property type="entry name" value="cAMP-binding domain-like"/>
    <property type="match status" value="1"/>
</dbReference>
<dbReference type="PROSITE" id="PS50042">
    <property type="entry name" value="CNMP_BINDING_3"/>
    <property type="match status" value="1"/>
</dbReference>
<dbReference type="GO" id="GO:0003700">
    <property type="term" value="F:DNA-binding transcription factor activity"/>
    <property type="evidence" value="ECO:0007669"/>
    <property type="project" value="TreeGrafter"/>
</dbReference>
<dbReference type="CDD" id="cd00038">
    <property type="entry name" value="CAP_ED"/>
    <property type="match status" value="1"/>
</dbReference>
<dbReference type="GO" id="GO:0003677">
    <property type="term" value="F:DNA binding"/>
    <property type="evidence" value="ECO:0007669"/>
    <property type="project" value="UniProtKB-KW"/>
</dbReference>
<dbReference type="InterPro" id="IPR050397">
    <property type="entry name" value="Env_Response_Regulators"/>
</dbReference>
<name>A0A645D978_9ZZZZ</name>
<dbReference type="EMBL" id="VSSQ01033540">
    <property type="protein sequence ID" value="MPM85172.1"/>
    <property type="molecule type" value="Genomic_DNA"/>
</dbReference>
<dbReference type="Gene3D" id="1.10.10.10">
    <property type="entry name" value="Winged helix-like DNA-binding domain superfamily/Winged helix DNA-binding domain"/>
    <property type="match status" value="1"/>
</dbReference>
<feature type="domain" description="HTH crp-type" evidence="5">
    <location>
        <begin position="126"/>
        <end position="192"/>
    </location>
</feature>
<dbReference type="InterPro" id="IPR012318">
    <property type="entry name" value="HTH_CRP"/>
</dbReference>
<dbReference type="GO" id="GO:0005829">
    <property type="term" value="C:cytosol"/>
    <property type="evidence" value="ECO:0007669"/>
    <property type="project" value="TreeGrafter"/>
</dbReference>
<dbReference type="AlphaFoldDB" id="A0A645D978"/>
<dbReference type="InterPro" id="IPR036390">
    <property type="entry name" value="WH_DNA-bd_sf"/>
</dbReference>
<dbReference type="Pfam" id="PF00027">
    <property type="entry name" value="cNMP_binding"/>
    <property type="match status" value="1"/>
</dbReference>